<dbReference type="EC" id="4.2.1.1" evidence="4"/>
<dbReference type="InterPro" id="IPR001148">
    <property type="entry name" value="CA_dom"/>
</dbReference>
<evidence type="ECO:0000256" key="3">
    <source>
        <dbReference type="ARBA" id="ARBA00010718"/>
    </source>
</evidence>
<evidence type="ECO:0000256" key="1">
    <source>
        <dbReference type="ARBA" id="ARBA00001947"/>
    </source>
</evidence>
<dbReference type="AlphaFoldDB" id="T1F9E8"/>
<protein>
    <recommendedName>
        <fullName evidence="5">Carbonic anhydrase 1</fullName>
        <ecNumber evidence="4">4.2.1.1</ecNumber>
        <ecNumber evidence="13">4.2.1.69</ecNumber>
    </recommendedName>
    <alternativeName>
        <fullName evidence="10">Carbonate dehydratase I</fullName>
    </alternativeName>
    <alternativeName>
        <fullName evidence="11">Carbonic anhydrase I</fullName>
    </alternativeName>
    <alternativeName>
        <fullName evidence="14">Cyanamide hydratase CA1</fullName>
    </alternativeName>
</protein>
<dbReference type="Proteomes" id="UP000015101">
    <property type="component" value="Unassembled WGS sequence"/>
</dbReference>
<keyword evidence="7" id="KW-0479">Metal-binding</keyword>
<reference evidence="20" key="1">
    <citation type="submission" date="2012-12" db="EMBL/GenBank/DDBJ databases">
        <authorList>
            <person name="Hellsten U."/>
            <person name="Grimwood J."/>
            <person name="Chapman J.A."/>
            <person name="Shapiro H."/>
            <person name="Aerts A."/>
            <person name="Otillar R.P."/>
            <person name="Terry A.Y."/>
            <person name="Boore J.L."/>
            <person name="Simakov O."/>
            <person name="Marletaz F."/>
            <person name="Cho S.-J."/>
            <person name="Edsinger-Gonzales E."/>
            <person name="Havlak P."/>
            <person name="Kuo D.-H."/>
            <person name="Larsson T."/>
            <person name="Lv J."/>
            <person name="Arendt D."/>
            <person name="Savage R."/>
            <person name="Osoegawa K."/>
            <person name="de Jong P."/>
            <person name="Lindberg D.R."/>
            <person name="Seaver E.C."/>
            <person name="Weisblat D.A."/>
            <person name="Putnam N.H."/>
            <person name="Grigoriev I.V."/>
            <person name="Rokhsar D.S."/>
        </authorList>
    </citation>
    <scope>NUCLEOTIDE SEQUENCE</scope>
</reference>
<dbReference type="KEGG" id="hro:HELRODRAFT_175590"/>
<keyword evidence="9" id="KW-0456">Lyase</keyword>
<dbReference type="InterPro" id="IPR023561">
    <property type="entry name" value="Carbonic_anhydrase_a-class"/>
</dbReference>
<dbReference type="Gene3D" id="3.10.200.10">
    <property type="entry name" value="Alpha carbonic anhydrase"/>
    <property type="match status" value="1"/>
</dbReference>
<dbReference type="HOGENOM" id="CLU_1295623_0_0_1"/>
<comment type="similarity">
    <text evidence="3">Belongs to the alpha-carbonic anhydrase family.</text>
</comment>
<dbReference type="SMART" id="SM01057">
    <property type="entry name" value="Carb_anhydrase"/>
    <property type="match status" value="1"/>
</dbReference>
<dbReference type="STRING" id="6412.T1F9E8"/>
<gene>
    <name evidence="19" type="primary">20205447</name>
    <name evidence="18" type="ORF">HELRODRAFT_175590</name>
</gene>
<evidence type="ECO:0000256" key="11">
    <source>
        <dbReference type="ARBA" id="ARBA00031292"/>
    </source>
</evidence>
<dbReference type="CTD" id="20205447"/>
<evidence type="ECO:0000256" key="4">
    <source>
        <dbReference type="ARBA" id="ARBA00012925"/>
    </source>
</evidence>
<comment type="function">
    <text evidence="15">Catalyzes the reversible hydration of carbon dioxide. Can hydrate cyanamide to urea.</text>
</comment>
<dbReference type="EnsemblMetazoa" id="HelroT175590">
    <property type="protein sequence ID" value="HelroP175590"/>
    <property type="gene ID" value="HelroG175590"/>
</dbReference>
<reference evidence="19" key="3">
    <citation type="submission" date="2015-06" db="UniProtKB">
        <authorList>
            <consortium name="EnsemblMetazoa"/>
        </authorList>
    </citation>
    <scope>IDENTIFICATION</scope>
</reference>
<organism evidence="19 20">
    <name type="scientific">Helobdella robusta</name>
    <name type="common">Californian leech</name>
    <dbReference type="NCBI Taxonomy" id="6412"/>
    <lineage>
        <taxon>Eukaryota</taxon>
        <taxon>Metazoa</taxon>
        <taxon>Spiralia</taxon>
        <taxon>Lophotrochozoa</taxon>
        <taxon>Annelida</taxon>
        <taxon>Clitellata</taxon>
        <taxon>Hirudinea</taxon>
        <taxon>Rhynchobdellida</taxon>
        <taxon>Glossiphoniidae</taxon>
        <taxon>Helobdella</taxon>
    </lineage>
</organism>
<dbReference type="EMBL" id="AMQM01005367">
    <property type="status" value="NOT_ANNOTATED_CDS"/>
    <property type="molecule type" value="Genomic_DNA"/>
</dbReference>
<feature type="domain" description="Alpha-carbonic anhydrase" evidence="17">
    <location>
        <begin position="27"/>
        <end position="213"/>
    </location>
</feature>
<dbReference type="SUPFAM" id="SSF51069">
    <property type="entry name" value="Carbonic anhydrase"/>
    <property type="match status" value="1"/>
</dbReference>
<evidence type="ECO:0000256" key="8">
    <source>
        <dbReference type="ARBA" id="ARBA00022833"/>
    </source>
</evidence>
<dbReference type="InterPro" id="IPR036398">
    <property type="entry name" value="CA_dom_sf"/>
</dbReference>
<evidence type="ECO:0000313" key="19">
    <source>
        <dbReference type="EnsemblMetazoa" id="HelroP175590"/>
    </source>
</evidence>
<dbReference type="EMBL" id="AMQM01005368">
    <property type="status" value="NOT_ANNOTATED_CDS"/>
    <property type="molecule type" value="Genomic_DNA"/>
</dbReference>
<name>T1F9E8_HELRO</name>
<dbReference type="EMBL" id="KB096900">
    <property type="protein sequence ID" value="ESO00616.1"/>
    <property type="molecule type" value="Genomic_DNA"/>
</dbReference>
<dbReference type="PANTHER" id="PTHR18952">
    <property type="entry name" value="CARBONIC ANHYDRASE"/>
    <property type="match status" value="1"/>
</dbReference>
<dbReference type="PROSITE" id="PS51144">
    <property type="entry name" value="ALPHA_CA_2"/>
    <property type="match status" value="1"/>
</dbReference>
<evidence type="ECO:0000256" key="15">
    <source>
        <dbReference type="ARBA" id="ARBA00045744"/>
    </source>
</evidence>
<evidence type="ECO:0000256" key="7">
    <source>
        <dbReference type="ARBA" id="ARBA00022723"/>
    </source>
</evidence>
<accession>T1F9E8</accession>
<evidence type="ECO:0000256" key="14">
    <source>
        <dbReference type="ARBA" id="ARBA00042770"/>
    </source>
</evidence>
<evidence type="ECO:0000256" key="9">
    <source>
        <dbReference type="ARBA" id="ARBA00023239"/>
    </source>
</evidence>
<evidence type="ECO:0000256" key="2">
    <source>
        <dbReference type="ARBA" id="ARBA00004496"/>
    </source>
</evidence>
<evidence type="ECO:0000256" key="10">
    <source>
        <dbReference type="ARBA" id="ARBA00030838"/>
    </source>
</evidence>
<comment type="subcellular location">
    <subcellularLocation>
        <location evidence="2">Cytoplasm</location>
    </subcellularLocation>
</comment>
<dbReference type="GO" id="GO:0018820">
    <property type="term" value="F:cyanamide hydratase activity"/>
    <property type="evidence" value="ECO:0007669"/>
    <property type="project" value="UniProtKB-EC"/>
</dbReference>
<evidence type="ECO:0000259" key="17">
    <source>
        <dbReference type="PROSITE" id="PS51144"/>
    </source>
</evidence>
<evidence type="ECO:0000256" key="6">
    <source>
        <dbReference type="ARBA" id="ARBA00022490"/>
    </source>
</evidence>
<dbReference type="GO" id="GO:0004089">
    <property type="term" value="F:carbonate dehydratase activity"/>
    <property type="evidence" value="ECO:0007669"/>
    <property type="project" value="UniProtKB-EC"/>
</dbReference>
<dbReference type="Pfam" id="PF00194">
    <property type="entry name" value="Carb_anhydrase"/>
    <property type="match status" value="1"/>
</dbReference>
<dbReference type="RefSeq" id="XP_009021253.1">
    <property type="nucleotide sequence ID" value="XM_009023005.1"/>
</dbReference>
<dbReference type="GO" id="GO:0005737">
    <property type="term" value="C:cytoplasm"/>
    <property type="evidence" value="ECO:0007669"/>
    <property type="project" value="UniProtKB-SubCell"/>
</dbReference>
<dbReference type="GO" id="GO:0008270">
    <property type="term" value="F:zinc ion binding"/>
    <property type="evidence" value="ECO:0007669"/>
    <property type="project" value="InterPro"/>
</dbReference>
<dbReference type="eggNOG" id="KOG0382">
    <property type="taxonomic scope" value="Eukaryota"/>
</dbReference>
<reference evidence="18 20" key="2">
    <citation type="journal article" date="2013" name="Nature">
        <title>Insights into bilaterian evolution from three spiralian genomes.</title>
        <authorList>
            <person name="Simakov O."/>
            <person name="Marletaz F."/>
            <person name="Cho S.J."/>
            <person name="Edsinger-Gonzales E."/>
            <person name="Havlak P."/>
            <person name="Hellsten U."/>
            <person name="Kuo D.H."/>
            <person name="Larsson T."/>
            <person name="Lv J."/>
            <person name="Arendt D."/>
            <person name="Savage R."/>
            <person name="Osoegawa K."/>
            <person name="de Jong P."/>
            <person name="Grimwood J."/>
            <person name="Chapman J.A."/>
            <person name="Shapiro H."/>
            <person name="Aerts A."/>
            <person name="Otillar R.P."/>
            <person name="Terry A.Y."/>
            <person name="Boore J.L."/>
            <person name="Grigoriev I.V."/>
            <person name="Lindberg D.R."/>
            <person name="Seaver E.C."/>
            <person name="Weisblat D.A."/>
            <person name="Putnam N.H."/>
            <person name="Rokhsar D.S."/>
        </authorList>
    </citation>
    <scope>NUCLEOTIDE SEQUENCE</scope>
</reference>
<evidence type="ECO:0000313" key="18">
    <source>
        <dbReference type="EMBL" id="ESO00616.1"/>
    </source>
</evidence>
<evidence type="ECO:0000313" key="20">
    <source>
        <dbReference type="Proteomes" id="UP000015101"/>
    </source>
</evidence>
<evidence type="ECO:0000256" key="12">
    <source>
        <dbReference type="ARBA" id="ARBA00036058"/>
    </source>
</evidence>
<evidence type="ECO:0000256" key="5">
    <source>
        <dbReference type="ARBA" id="ARBA00014181"/>
    </source>
</evidence>
<keyword evidence="6" id="KW-0963">Cytoplasm</keyword>
<dbReference type="InParanoid" id="T1F9E8"/>
<comment type="catalytic activity">
    <reaction evidence="16">
        <text>hydrogencarbonate + H(+) = CO2 + H2O</text>
        <dbReference type="Rhea" id="RHEA:10748"/>
        <dbReference type="ChEBI" id="CHEBI:15377"/>
        <dbReference type="ChEBI" id="CHEBI:15378"/>
        <dbReference type="ChEBI" id="CHEBI:16526"/>
        <dbReference type="ChEBI" id="CHEBI:17544"/>
        <dbReference type="EC" id="4.2.1.1"/>
    </reaction>
</comment>
<dbReference type="PANTHER" id="PTHR18952:SF282">
    <property type="entry name" value="CARBONIC ANHYDRASE 1"/>
    <property type="match status" value="1"/>
</dbReference>
<dbReference type="GeneID" id="20205447"/>
<comment type="catalytic activity">
    <reaction evidence="12">
        <text>urea = cyanamide + H2O</text>
        <dbReference type="Rhea" id="RHEA:23056"/>
        <dbReference type="ChEBI" id="CHEBI:15377"/>
        <dbReference type="ChEBI" id="CHEBI:16199"/>
        <dbReference type="ChEBI" id="CHEBI:16698"/>
        <dbReference type="EC" id="4.2.1.69"/>
    </reaction>
</comment>
<dbReference type="OrthoDB" id="429145at2759"/>
<comment type="cofactor">
    <cofactor evidence="1">
        <name>Zn(2+)</name>
        <dbReference type="ChEBI" id="CHEBI:29105"/>
    </cofactor>
</comment>
<sequence>MGNTHDTEIARIEADYIHTKWRTTGDYRWGYSNDRGPETWWVYYPSASGGMQSPIDLITEEVTWDPDLQQHPLQICYRVDTTQDVNDDDDDNSSGMNGSSCGRERLVVENTGNAIKINVLNSRSYMTGGPCRSQSYVLNHIDLHWGETDAFGSEHLVNTHSSAAETRTKSLQLEWLSPVGWIMCHRANPSNAQHTSKFLCETSLRTSDLSDNN</sequence>
<keyword evidence="8" id="KW-0862">Zinc</keyword>
<evidence type="ECO:0000256" key="13">
    <source>
        <dbReference type="ARBA" id="ARBA00039139"/>
    </source>
</evidence>
<dbReference type="EC" id="4.2.1.69" evidence="13"/>
<proteinExistence type="inferred from homology"/>
<keyword evidence="20" id="KW-1185">Reference proteome</keyword>
<evidence type="ECO:0000256" key="16">
    <source>
        <dbReference type="ARBA" id="ARBA00048348"/>
    </source>
</evidence>